<reference evidence="1 2" key="1">
    <citation type="journal article" date="2020" name="ISME J.">
        <title>Uncovering the hidden diversity of litter-decomposition mechanisms in mushroom-forming fungi.</title>
        <authorList>
            <person name="Floudas D."/>
            <person name="Bentzer J."/>
            <person name="Ahren D."/>
            <person name="Johansson T."/>
            <person name="Persson P."/>
            <person name="Tunlid A."/>
        </authorList>
    </citation>
    <scope>NUCLEOTIDE SEQUENCE [LARGE SCALE GENOMIC DNA]</scope>
    <source>
        <strain evidence="1 2">CBS 101986</strain>
    </source>
</reference>
<evidence type="ECO:0000313" key="1">
    <source>
        <dbReference type="EMBL" id="KAF5312080.1"/>
    </source>
</evidence>
<comment type="caution">
    <text evidence="1">The sequence shown here is derived from an EMBL/GenBank/DDBJ whole genome shotgun (WGS) entry which is preliminary data.</text>
</comment>
<organism evidence="1 2">
    <name type="scientific">Psilocybe cf. subviscida</name>
    <dbReference type="NCBI Taxonomy" id="2480587"/>
    <lineage>
        <taxon>Eukaryota</taxon>
        <taxon>Fungi</taxon>
        <taxon>Dikarya</taxon>
        <taxon>Basidiomycota</taxon>
        <taxon>Agaricomycotina</taxon>
        <taxon>Agaricomycetes</taxon>
        <taxon>Agaricomycetidae</taxon>
        <taxon>Agaricales</taxon>
        <taxon>Agaricineae</taxon>
        <taxon>Strophariaceae</taxon>
        <taxon>Psilocybe</taxon>
    </lineage>
</organism>
<name>A0A8H5AVZ3_9AGAR</name>
<keyword evidence="2" id="KW-1185">Reference proteome</keyword>
<dbReference type="EMBL" id="JAACJJ010000056">
    <property type="protein sequence ID" value="KAF5312080.1"/>
    <property type="molecule type" value="Genomic_DNA"/>
</dbReference>
<evidence type="ECO:0000313" key="2">
    <source>
        <dbReference type="Proteomes" id="UP000567179"/>
    </source>
</evidence>
<protein>
    <submittedName>
        <fullName evidence="1">Uncharacterized protein</fullName>
    </submittedName>
</protein>
<sequence length="195" mass="21482">MSFLTDTAWPAGLLKIFDICQQQPSPANQLYGPYTKLFSYCFGNSFDFVVTPVDPPSELSSSDDAESTAALVVFRVDVQPRPVLLAEIKDGVWLTRADLRFKATEHMRQRYEAMVGECPLPRLWGLSLLGTSLRVYCSDVATGDIKPAIEGRPSPGRALPSDFLEGAWDVDILSQEGFDTLKKFVKEIMGAAAAQ</sequence>
<proteinExistence type="predicted"/>
<dbReference type="AlphaFoldDB" id="A0A8H5AVZ3"/>
<dbReference type="Proteomes" id="UP000567179">
    <property type="component" value="Unassembled WGS sequence"/>
</dbReference>
<accession>A0A8H5AVZ3</accession>
<gene>
    <name evidence="1" type="ORF">D9619_002545</name>
</gene>
<dbReference type="OrthoDB" id="3255221at2759"/>